<dbReference type="EMBL" id="GGEC01045688">
    <property type="protein sequence ID" value="MBX26172.1"/>
    <property type="molecule type" value="Transcribed_RNA"/>
</dbReference>
<dbReference type="AlphaFoldDB" id="A0A2P2M7G7"/>
<name>A0A2P2M7G7_RHIMU</name>
<evidence type="ECO:0000313" key="2">
    <source>
        <dbReference type="EMBL" id="MBX26172.1"/>
    </source>
</evidence>
<reference evidence="2" key="1">
    <citation type="submission" date="2018-02" db="EMBL/GenBank/DDBJ databases">
        <title>Rhizophora mucronata_Transcriptome.</title>
        <authorList>
            <person name="Meera S.P."/>
            <person name="Sreeshan A."/>
            <person name="Augustine A."/>
        </authorList>
    </citation>
    <scope>NUCLEOTIDE SEQUENCE</scope>
    <source>
        <tissue evidence="2">Leaf</tissue>
    </source>
</reference>
<protein>
    <submittedName>
        <fullName evidence="2">Uncharacterized protein</fullName>
    </submittedName>
</protein>
<evidence type="ECO:0000256" key="1">
    <source>
        <dbReference type="SAM" id="MobiDB-lite"/>
    </source>
</evidence>
<proteinExistence type="predicted"/>
<sequence>MKKLEKLLFLLPRDRQRYTKMSRQKYCSPTISRGRKQTSHENASTTGSHPWGRFHYRTEIVVSGHPALNPQEFLKLNLPAPQGKTKQYTCLQ</sequence>
<accession>A0A2P2M7G7</accession>
<feature type="region of interest" description="Disordered" evidence="1">
    <location>
        <begin position="21"/>
        <end position="50"/>
    </location>
</feature>
<organism evidence="2">
    <name type="scientific">Rhizophora mucronata</name>
    <name type="common">Asiatic mangrove</name>
    <dbReference type="NCBI Taxonomy" id="61149"/>
    <lineage>
        <taxon>Eukaryota</taxon>
        <taxon>Viridiplantae</taxon>
        <taxon>Streptophyta</taxon>
        <taxon>Embryophyta</taxon>
        <taxon>Tracheophyta</taxon>
        <taxon>Spermatophyta</taxon>
        <taxon>Magnoliopsida</taxon>
        <taxon>eudicotyledons</taxon>
        <taxon>Gunneridae</taxon>
        <taxon>Pentapetalae</taxon>
        <taxon>rosids</taxon>
        <taxon>fabids</taxon>
        <taxon>Malpighiales</taxon>
        <taxon>Rhizophoraceae</taxon>
        <taxon>Rhizophora</taxon>
    </lineage>
</organism>